<comment type="caution">
    <text evidence="2">The sequence shown here is derived from an EMBL/GenBank/DDBJ whole genome shotgun (WGS) entry which is preliminary data.</text>
</comment>
<dbReference type="Proteomes" id="UP000177395">
    <property type="component" value="Unassembled WGS sequence"/>
</dbReference>
<sequence length="62" mass="6989">MMWTVGGATIFTHSQSRRLKRVVTTSVCGMRPRMSHSNYHNGDNYNKIPKKGNRKGLTVGQP</sequence>
<gene>
    <name evidence="2" type="ORF">A2392_01315</name>
</gene>
<feature type="compositionally biased region" description="Polar residues" evidence="1">
    <location>
        <begin position="35"/>
        <end position="44"/>
    </location>
</feature>
<evidence type="ECO:0000256" key="1">
    <source>
        <dbReference type="SAM" id="MobiDB-lite"/>
    </source>
</evidence>
<protein>
    <submittedName>
        <fullName evidence="2">Uncharacterized protein</fullName>
    </submittedName>
</protein>
<evidence type="ECO:0000313" key="2">
    <source>
        <dbReference type="EMBL" id="OGG86083.1"/>
    </source>
</evidence>
<evidence type="ECO:0000313" key="3">
    <source>
        <dbReference type="Proteomes" id="UP000177395"/>
    </source>
</evidence>
<dbReference type="AlphaFoldDB" id="A0A1F6FJQ6"/>
<dbReference type="EMBL" id="MFMS01000002">
    <property type="protein sequence ID" value="OGG86083.1"/>
    <property type="molecule type" value="Genomic_DNA"/>
</dbReference>
<reference evidence="2 3" key="1">
    <citation type="journal article" date="2016" name="Nat. Commun.">
        <title>Thousands of microbial genomes shed light on interconnected biogeochemical processes in an aquifer system.</title>
        <authorList>
            <person name="Anantharaman K."/>
            <person name="Brown C.T."/>
            <person name="Hug L.A."/>
            <person name="Sharon I."/>
            <person name="Castelle C.J."/>
            <person name="Probst A.J."/>
            <person name="Thomas B.C."/>
            <person name="Singh A."/>
            <person name="Wilkins M.J."/>
            <person name="Karaoz U."/>
            <person name="Brodie E.L."/>
            <person name="Williams K.H."/>
            <person name="Hubbard S.S."/>
            <person name="Banfield J.F."/>
        </authorList>
    </citation>
    <scope>NUCLEOTIDE SEQUENCE [LARGE SCALE GENOMIC DNA]</scope>
</reference>
<feature type="region of interest" description="Disordered" evidence="1">
    <location>
        <begin position="31"/>
        <end position="62"/>
    </location>
</feature>
<accession>A0A1F6FJQ6</accession>
<name>A0A1F6FJQ6_9BACT</name>
<proteinExistence type="predicted"/>
<organism evidence="2 3">
    <name type="scientific">Candidatus Kaiserbacteria bacterium RIFOXYB1_FULL_46_14</name>
    <dbReference type="NCBI Taxonomy" id="1798531"/>
    <lineage>
        <taxon>Bacteria</taxon>
        <taxon>Candidatus Kaiseribacteriota</taxon>
    </lineage>
</organism>